<organism evidence="2 3">
    <name type="scientific">Moniliophthora roreri (strain MCA 2997)</name>
    <name type="common">Cocoa frosty pod rot fungus</name>
    <name type="synonym">Crinipellis roreri</name>
    <dbReference type="NCBI Taxonomy" id="1381753"/>
    <lineage>
        <taxon>Eukaryota</taxon>
        <taxon>Fungi</taxon>
        <taxon>Dikarya</taxon>
        <taxon>Basidiomycota</taxon>
        <taxon>Agaricomycotina</taxon>
        <taxon>Agaricomycetes</taxon>
        <taxon>Agaricomycetidae</taxon>
        <taxon>Agaricales</taxon>
        <taxon>Marasmiineae</taxon>
        <taxon>Marasmiaceae</taxon>
        <taxon>Moniliophthora</taxon>
    </lineage>
</organism>
<keyword evidence="3" id="KW-1185">Reference proteome</keyword>
<dbReference type="HOGENOM" id="CLU_093549_0_0_1"/>
<dbReference type="Proteomes" id="UP000017559">
    <property type="component" value="Unassembled WGS sequence"/>
</dbReference>
<evidence type="ECO:0000256" key="1">
    <source>
        <dbReference type="SAM" id="MobiDB-lite"/>
    </source>
</evidence>
<dbReference type="AlphaFoldDB" id="V2XFA6"/>
<evidence type="ECO:0000313" key="3">
    <source>
        <dbReference type="Proteomes" id="UP000017559"/>
    </source>
</evidence>
<dbReference type="EMBL" id="AWSO01000340">
    <property type="protein sequence ID" value="ESK91526.1"/>
    <property type="molecule type" value="Genomic_DNA"/>
</dbReference>
<protein>
    <recommendedName>
        <fullName evidence="4">Reverse transcriptase-rnase h-integrase</fullName>
    </recommendedName>
</protein>
<evidence type="ECO:0008006" key="4">
    <source>
        <dbReference type="Google" id="ProtNLM"/>
    </source>
</evidence>
<evidence type="ECO:0000313" key="2">
    <source>
        <dbReference type="EMBL" id="ESK91526.1"/>
    </source>
</evidence>
<comment type="caution">
    <text evidence="2">The sequence shown here is derived from an EMBL/GenBank/DDBJ whole genome shotgun (WGS) entry which is preliminary data.</text>
</comment>
<proteinExistence type="predicted"/>
<dbReference type="KEGG" id="mrr:Moror_2602"/>
<feature type="region of interest" description="Disordered" evidence="1">
    <location>
        <begin position="88"/>
        <end position="107"/>
    </location>
</feature>
<accession>V2XFA6</accession>
<gene>
    <name evidence="2" type="ORF">Moror_2602</name>
</gene>
<reference evidence="2 3" key="1">
    <citation type="journal article" date="2014" name="BMC Genomics">
        <title>Genome and secretome analysis of the hemibiotrophic fungal pathogen, Moniliophthora roreri, which causes frosty pod rot disease of cacao: mechanisms of the biotrophic and necrotrophic phases.</title>
        <authorList>
            <person name="Meinhardt L.W."/>
            <person name="Costa G.G.L."/>
            <person name="Thomazella D.P.T."/>
            <person name="Teixeira P.J.P.L."/>
            <person name="Carazzolle M.F."/>
            <person name="Schuster S.C."/>
            <person name="Carlson J.E."/>
            <person name="Guiltinan M.J."/>
            <person name="Mieczkowski P."/>
            <person name="Farmer A."/>
            <person name="Ramaraj T."/>
            <person name="Crozier J."/>
            <person name="Davis R.E."/>
            <person name="Shao J."/>
            <person name="Melnick R.L."/>
            <person name="Pereira G.A.G."/>
            <person name="Bailey B.A."/>
        </authorList>
    </citation>
    <scope>NUCLEOTIDE SEQUENCE [LARGE SCALE GENOMIC DNA]</scope>
    <source>
        <strain evidence="2 3">MCA 2997</strain>
    </source>
</reference>
<name>V2XFA6_MONRO</name>
<sequence length="260" mass="28958">MTETPLLLVPAPSSTLNPQAPPVTVIDPLSLNISLPPTLEVHQSMLDLLVSTPHPPPILVPRPSNLIWRVSTPPEFRDVRIVTPLPHPITSESEADASSPRQLQRDVTERSVWDNEVLKEALLREPSSTPNNNRDMTDEVHEYLSALCAEWRTTAAKTAHTTIVKFVGHLHLVTSLKIVISNNSHEELLENTIPNAQGLLTTIAMGMTSTLTSMEMENSNPPVEQEDAEEQYKWVYTGQQESFREVTLSDGTVARLEYHP</sequence>